<dbReference type="eggNOG" id="KOG3010">
    <property type="taxonomic scope" value="Eukaryota"/>
</dbReference>
<dbReference type="CDD" id="cd02440">
    <property type="entry name" value="AdoMet_MTases"/>
    <property type="match status" value="1"/>
</dbReference>
<dbReference type="OMA" id="WRATFDT"/>
<keyword evidence="6" id="KW-1185">Reference proteome</keyword>
<dbReference type="PANTHER" id="PTHR44942">
    <property type="entry name" value="METHYLTRANSF_11 DOMAIN-CONTAINING PROTEIN"/>
    <property type="match status" value="1"/>
</dbReference>
<dbReference type="GO" id="GO:0008168">
    <property type="term" value="F:methyltransferase activity"/>
    <property type="evidence" value="ECO:0007669"/>
    <property type="project" value="UniProtKB-KW"/>
</dbReference>
<evidence type="ECO:0000256" key="3">
    <source>
        <dbReference type="ARBA" id="ARBA00022691"/>
    </source>
</evidence>
<dbReference type="Gene3D" id="3.40.50.150">
    <property type="entry name" value="Vaccinia Virus protein VP39"/>
    <property type="match status" value="1"/>
</dbReference>
<gene>
    <name evidence="5" type="ORF">EPUS_08878</name>
</gene>
<evidence type="ECO:0000256" key="2">
    <source>
        <dbReference type="ARBA" id="ARBA00022679"/>
    </source>
</evidence>
<protein>
    <recommendedName>
        <fullName evidence="4">Methyltransferase domain-containing protein</fullName>
    </recommendedName>
</protein>
<organism evidence="5 6">
    <name type="scientific">Endocarpon pusillum (strain Z07020 / HMAS-L-300199)</name>
    <name type="common">Lichen-forming fungus</name>
    <dbReference type="NCBI Taxonomy" id="1263415"/>
    <lineage>
        <taxon>Eukaryota</taxon>
        <taxon>Fungi</taxon>
        <taxon>Dikarya</taxon>
        <taxon>Ascomycota</taxon>
        <taxon>Pezizomycotina</taxon>
        <taxon>Eurotiomycetes</taxon>
        <taxon>Chaetothyriomycetidae</taxon>
        <taxon>Verrucariales</taxon>
        <taxon>Verrucariaceae</taxon>
        <taxon>Endocarpon</taxon>
    </lineage>
</organism>
<dbReference type="InterPro" id="IPR041698">
    <property type="entry name" value="Methyltransf_25"/>
</dbReference>
<dbReference type="HOGENOM" id="CLU_049344_4_0_1"/>
<dbReference type="OrthoDB" id="10027013at2759"/>
<keyword evidence="2" id="KW-0808">Transferase</keyword>
<evidence type="ECO:0000313" key="6">
    <source>
        <dbReference type="Proteomes" id="UP000019373"/>
    </source>
</evidence>
<dbReference type="PANTHER" id="PTHR44942:SF4">
    <property type="entry name" value="METHYLTRANSFERASE TYPE 11 DOMAIN-CONTAINING PROTEIN"/>
    <property type="match status" value="1"/>
</dbReference>
<sequence length="330" mass="37087">MSRTTISEVALNGFAASSSYDKHRPSYPADAVDQLLYALKVAGVQGARVADLAAGTGKFTELLAARPEQYSIVAIEPHEDMKAELERKSLKGVNVVMGTADDMSEIADASFDALIASQVRSQSFTVQRMVLTGRSVVSLVTLPLHSIVNVVRAKSLVSRFANRPALEEIHRVLKPTRLLGMIWNIEDYNAPRDWDMTTSWESQIRNLTWTLNDDLPRFRHEKWRKCFDDQLASTPLSLAFADPLFSLPLGEGSVKFETWLNKDDIWKRYKTLSQIAVLGREKLEEVKKEFFNAIDHKDVVQDEQGRVAVHGHTFFAWTSSIPEQPLRNGG</sequence>
<dbReference type="Proteomes" id="UP000019373">
    <property type="component" value="Unassembled WGS sequence"/>
</dbReference>
<reference evidence="6" key="1">
    <citation type="journal article" date="2014" name="BMC Genomics">
        <title>Genome characteristics reveal the impact of lichenization on lichen-forming fungus Endocarpon pusillum Hedwig (Verrucariales, Ascomycota).</title>
        <authorList>
            <person name="Wang Y.-Y."/>
            <person name="Liu B."/>
            <person name="Zhang X.-Y."/>
            <person name="Zhou Q.-M."/>
            <person name="Zhang T."/>
            <person name="Li H."/>
            <person name="Yu Y.-F."/>
            <person name="Zhang X.-L."/>
            <person name="Hao X.-Y."/>
            <person name="Wang M."/>
            <person name="Wang L."/>
            <person name="Wei J.-C."/>
        </authorList>
    </citation>
    <scope>NUCLEOTIDE SEQUENCE [LARGE SCALE GENOMIC DNA]</scope>
    <source>
        <strain evidence="6">Z07020 / HMAS-L-300199</strain>
    </source>
</reference>
<name>U1GS62_ENDPU</name>
<dbReference type="GeneID" id="19243719"/>
<dbReference type="Pfam" id="PF13649">
    <property type="entry name" value="Methyltransf_25"/>
    <property type="match status" value="1"/>
</dbReference>
<keyword evidence="3" id="KW-0949">S-adenosyl-L-methionine</keyword>
<dbReference type="SUPFAM" id="SSF53335">
    <property type="entry name" value="S-adenosyl-L-methionine-dependent methyltransferases"/>
    <property type="match status" value="1"/>
</dbReference>
<evidence type="ECO:0000256" key="1">
    <source>
        <dbReference type="ARBA" id="ARBA00022603"/>
    </source>
</evidence>
<dbReference type="InterPro" id="IPR051052">
    <property type="entry name" value="Diverse_substrate_MTase"/>
</dbReference>
<dbReference type="AlphaFoldDB" id="U1GS62"/>
<evidence type="ECO:0000259" key="4">
    <source>
        <dbReference type="Pfam" id="PF13649"/>
    </source>
</evidence>
<accession>U1GS62</accession>
<dbReference type="InterPro" id="IPR029063">
    <property type="entry name" value="SAM-dependent_MTases_sf"/>
</dbReference>
<dbReference type="GO" id="GO:0032259">
    <property type="term" value="P:methylation"/>
    <property type="evidence" value="ECO:0007669"/>
    <property type="project" value="UniProtKB-KW"/>
</dbReference>
<feature type="domain" description="Methyltransferase" evidence="4">
    <location>
        <begin position="49"/>
        <end position="122"/>
    </location>
</feature>
<dbReference type="EMBL" id="KE720816">
    <property type="protein sequence ID" value="ERF75208.1"/>
    <property type="molecule type" value="Genomic_DNA"/>
</dbReference>
<evidence type="ECO:0000313" key="5">
    <source>
        <dbReference type="EMBL" id="ERF75208.1"/>
    </source>
</evidence>
<keyword evidence="1" id="KW-0489">Methyltransferase</keyword>
<proteinExistence type="predicted"/>
<dbReference type="RefSeq" id="XP_007787479.1">
    <property type="nucleotide sequence ID" value="XM_007789289.1"/>
</dbReference>